<organism evidence="2 3">
    <name type="scientific">Artemisia annua</name>
    <name type="common">Sweet wormwood</name>
    <dbReference type="NCBI Taxonomy" id="35608"/>
    <lineage>
        <taxon>Eukaryota</taxon>
        <taxon>Viridiplantae</taxon>
        <taxon>Streptophyta</taxon>
        <taxon>Embryophyta</taxon>
        <taxon>Tracheophyta</taxon>
        <taxon>Spermatophyta</taxon>
        <taxon>Magnoliopsida</taxon>
        <taxon>eudicotyledons</taxon>
        <taxon>Gunneridae</taxon>
        <taxon>Pentapetalae</taxon>
        <taxon>asterids</taxon>
        <taxon>campanulids</taxon>
        <taxon>Asterales</taxon>
        <taxon>Asteraceae</taxon>
        <taxon>Asteroideae</taxon>
        <taxon>Anthemideae</taxon>
        <taxon>Artemisiinae</taxon>
        <taxon>Artemisia</taxon>
    </lineage>
</organism>
<feature type="region of interest" description="Disordered" evidence="1">
    <location>
        <begin position="509"/>
        <end position="553"/>
    </location>
</feature>
<name>A0A2U1MJ32_ARTAN</name>
<keyword evidence="3" id="KW-1185">Reference proteome</keyword>
<dbReference type="AlphaFoldDB" id="A0A2U1MJ32"/>
<evidence type="ECO:0000313" key="2">
    <source>
        <dbReference type="EMBL" id="PWA61234.1"/>
    </source>
</evidence>
<feature type="region of interest" description="Disordered" evidence="1">
    <location>
        <begin position="1"/>
        <end position="24"/>
    </location>
</feature>
<dbReference type="EMBL" id="PKPP01005154">
    <property type="protein sequence ID" value="PWA61234.1"/>
    <property type="molecule type" value="Genomic_DNA"/>
</dbReference>
<evidence type="ECO:0000256" key="1">
    <source>
        <dbReference type="SAM" id="MobiDB-lite"/>
    </source>
</evidence>
<feature type="region of interest" description="Disordered" evidence="1">
    <location>
        <begin position="52"/>
        <end position="91"/>
    </location>
</feature>
<sequence>MSPDKVHVSKSGVPVSKLKEGKVRRHRHCIKIGVSSPGSASVGVGSILRNLHSSKASGKSRKHLESSPMDDRGGKRVIKSPNSDVNGMKSGSIDSNLKFEIGSIYDNKTSTKPVDSSGKALVKSVVDPISTVNGNDGSFINQPLDVSSIHRNCGLETSPNNPCAGDVDNISGCETGYRESTVGGKTGLVFGEQIAGSSVRNEHTSMEGVVNIGGACSNNLDGIACNKESMDFEFRKNDKSDGILKKPSIPLLSVQFGKNALVNPFIKKAASNSKIGNWSAGLGNAFGSTILSNQYSAVGDRFAKKLKKGTEEMALKMEYTLGFVSVQENGNRRIEFTAEEVYKGRPMIMDKMTKERCLKKAGKLDFARVLVEVSAEEDLPNVLEWKPPLCTFGKTFGHNTVCCKSRPRKEEEIAANIIKEAIMMKDSRVSKGKDVVVDDEGFSVFGKKNRFVVNNSFFAPTKPGNGSDKHGKVQYNAKSNLGGNHTFGSGQKTQKKNVTTEDITSAHATAVKSHNTGNGKKSLHQLSQDPNYKPKVLTRGSNSNSSPSSCNNENIPISNSFSVLINEEMLEGKDLHEKFDSKVWSDLKSEVNVLMEAGIYPSKAIRMDWSLQQMDYFYKNCHKFMLDPISEDVEDVQSETDGVAGNMKPEYVVDAADDMGNSAASNENVINGV</sequence>
<evidence type="ECO:0000313" key="3">
    <source>
        <dbReference type="Proteomes" id="UP000245207"/>
    </source>
</evidence>
<feature type="compositionally biased region" description="Low complexity" evidence="1">
    <location>
        <begin position="541"/>
        <end position="553"/>
    </location>
</feature>
<protein>
    <submittedName>
        <fullName evidence="2">Uncharacterized protein</fullName>
    </submittedName>
</protein>
<feature type="region of interest" description="Disordered" evidence="1">
    <location>
        <begin position="478"/>
        <end position="497"/>
    </location>
</feature>
<reference evidence="2 3" key="1">
    <citation type="journal article" date="2018" name="Mol. Plant">
        <title>The genome of Artemisia annua provides insight into the evolution of Asteraceae family and artemisinin biosynthesis.</title>
        <authorList>
            <person name="Shen Q."/>
            <person name="Zhang L."/>
            <person name="Liao Z."/>
            <person name="Wang S."/>
            <person name="Yan T."/>
            <person name="Shi P."/>
            <person name="Liu M."/>
            <person name="Fu X."/>
            <person name="Pan Q."/>
            <person name="Wang Y."/>
            <person name="Lv Z."/>
            <person name="Lu X."/>
            <person name="Zhang F."/>
            <person name="Jiang W."/>
            <person name="Ma Y."/>
            <person name="Chen M."/>
            <person name="Hao X."/>
            <person name="Li L."/>
            <person name="Tang Y."/>
            <person name="Lv G."/>
            <person name="Zhou Y."/>
            <person name="Sun X."/>
            <person name="Brodelius P.E."/>
            <person name="Rose J.K.C."/>
            <person name="Tang K."/>
        </authorList>
    </citation>
    <scope>NUCLEOTIDE SEQUENCE [LARGE SCALE GENOMIC DNA]</scope>
    <source>
        <strain evidence="3">cv. Huhao1</strain>
        <tissue evidence="2">Leaf</tissue>
    </source>
</reference>
<gene>
    <name evidence="2" type="ORF">CTI12_AA374290</name>
</gene>
<comment type="caution">
    <text evidence="2">The sequence shown here is derived from an EMBL/GenBank/DDBJ whole genome shotgun (WGS) entry which is preliminary data.</text>
</comment>
<feature type="compositionally biased region" description="Basic and acidic residues" evidence="1">
    <location>
        <begin position="63"/>
        <end position="74"/>
    </location>
</feature>
<dbReference type="Proteomes" id="UP000245207">
    <property type="component" value="Unassembled WGS sequence"/>
</dbReference>
<feature type="compositionally biased region" description="Polar residues" evidence="1">
    <location>
        <begin position="509"/>
        <end position="530"/>
    </location>
</feature>
<proteinExistence type="predicted"/>
<accession>A0A2U1MJ32</accession>